<dbReference type="AlphaFoldDB" id="A0A3S5AR50"/>
<evidence type="ECO:0000313" key="1">
    <source>
        <dbReference type="EMBL" id="VEL35756.1"/>
    </source>
</evidence>
<name>A0A3S5AR50_9PLAT</name>
<dbReference type="Proteomes" id="UP000784294">
    <property type="component" value="Unassembled WGS sequence"/>
</dbReference>
<reference evidence="1" key="1">
    <citation type="submission" date="2018-11" db="EMBL/GenBank/DDBJ databases">
        <authorList>
            <consortium name="Pathogen Informatics"/>
        </authorList>
    </citation>
    <scope>NUCLEOTIDE SEQUENCE</scope>
</reference>
<keyword evidence="2" id="KW-1185">Reference proteome</keyword>
<comment type="caution">
    <text evidence="1">The sequence shown here is derived from an EMBL/GenBank/DDBJ whole genome shotgun (WGS) entry which is preliminary data.</text>
</comment>
<protein>
    <submittedName>
        <fullName evidence="1">Uncharacterized protein</fullName>
    </submittedName>
</protein>
<accession>A0A3S5AR50</accession>
<evidence type="ECO:0000313" key="2">
    <source>
        <dbReference type="Proteomes" id="UP000784294"/>
    </source>
</evidence>
<organism evidence="1 2">
    <name type="scientific">Protopolystoma xenopodis</name>
    <dbReference type="NCBI Taxonomy" id="117903"/>
    <lineage>
        <taxon>Eukaryota</taxon>
        <taxon>Metazoa</taxon>
        <taxon>Spiralia</taxon>
        <taxon>Lophotrochozoa</taxon>
        <taxon>Platyhelminthes</taxon>
        <taxon>Monogenea</taxon>
        <taxon>Polyopisthocotylea</taxon>
        <taxon>Polystomatidea</taxon>
        <taxon>Polystomatidae</taxon>
        <taxon>Protopolystoma</taxon>
    </lineage>
</organism>
<dbReference type="EMBL" id="CAAALY010250580">
    <property type="protein sequence ID" value="VEL35756.1"/>
    <property type="molecule type" value="Genomic_DNA"/>
</dbReference>
<sequence length="143" mass="16825">MITPLHYDLSLIGQNPWFQSAFFRRSTRHTRRPNVHSSARIRNIKFVSVPSLLHADKSSGHNRVLAVRFCWPQGRLELHCDGKPSSSRPSSLLFEPPRCIRQFPPDLDLTESYLCHIWRFGIPWQPAKFIRRHRDRSKKHASF</sequence>
<proteinExistence type="predicted"/>
<gene>
    <name evidence="1" type="ORF">PXEA_LOCUS29196</name>
</gene>